<feature type="signal peptide" evidence="3">
    <location>
        <begin position="1"/>
        <end position="23"/>
    </location>
</feature>
<sequence length="397" mass="42464">MSEFTRRRALKALAALGAGGAVAPILSACNGGSQQPVVADLPAVKIGLVVPRSGVFKTVGDELFNGFQLYLDLNDRRLAGHPVNLVIVDEGETAESGKAAVERLIKQENVLALSGVASSASMVAVRELVENSQIPLIGSNASPTTLRGVRYIWRTSYVNDEPATALGRFVASKVGNGPVALIAPDYQAGHDELNGFLSAYGKEVAGEPIYTPFSPTPTTNFQPYLNTIKASRAKAVLCFYAGSLAVEFVKQYRQLGLTQDLYAPGFLTEGVLLRQQGDAARGIYTSMNYSSDLDNDANRRFASAYQKAYNNVPTAYAMASYDAAFVLDKAISVVGSGDLNPQAVNLALGKIGSIDSPRGSWQFNQNRTPLQMWYLRQVRQDGGTLANTVLSPLTTLG</sequence>
<dbReference type="InterPro" id="IPR028082">
    <property type="entry name" value="Peripla_BP_I"/>
</dbReference>
<dbReference type="PANTHER" id="PTHR30483:SF6">
    <property type="entry name" value="PERIPLASMIC BINDING PROTEIN OF ABC TRANSPORTER FOR NATURAL AMINO ACIDS"/>
    <property type="match status" value="1"/>
</dbReference>
<evidence type="ECO:0000256" key="2">
    <source>
        <dbReference type="ARBA" id="ARBA00022729"/>
    </source>
</evidence>
<dbReference type="PANTHER" id="PTHR30483">
    <property type="entry name" value="LEUCINE-SPECIFIC-BINDING PROTEIN"/>
    <property type="match status" value="1"/>
</dbReference>
<keyword evidence="2 3" id="KW-0732">Signal</keyword>
<feature type="domain" description="Leucine-binding protein" evidence="4">
    <location>
        <begin position="44"/>
        <end position="382"/>
    </location>
</feature>
<dbReference type="InterPro" id="IPR006311">
    <property type="entry name" value="TAT_signal"/>
</dbReference>
<dbReference type="SUPFAM" id="SSF53822">
    <property type="entry name" value="Periplasmic binding protein-like I"/>
    <property type="match status" value="1"/>
</dbReference>
<evidence type="ECO:0000313" key="6">
    <source>
        <dbReference type="Proteomes" id="UP000653674"/>
    </source>
</evidence>
<dbReference type="Proteomes" id="UP000653674">
    <property type="component" value="Unassembled WGS sequence"/>
</dbReference>
<name>A0A8J3LIG3_9ACTN</name>
<keyword evidence="6" id="KW-1185">Reference proteome</keyword>
<dbReference type="AlphaFoldDB" id="A0A8J3LIG3"/>
<dbReference type="InterPro" id="IPR019546">
    <property type="entry name" value="TAT_signal_bac_arc"/>
</dbReference>
<dbReference type="PROSITE" id="PS51257">
    <property type="entry name" value="PROKAR_LIPOPROTEIN"/>
    <property type="match status" value="1"/>
</dbReference>
<dbReference type="CDD" id="cd20014">
    <property type="entry name" value="PBP1_RPA0668_benzoate-like"/>
    <property type="match status" value="1"/>
</dbReference>
<evidence type="ECO:0000259" key="4">
    <source>
        <dbReference type="Pfam" id="PF13458"/>
    </source>
</evidence>
<dbReference type="EMBL" id="BONU01000002">
    <property type="protein sequence ID" value="GIG71909.1"/>
    <property type="molecule type" value="Genomic_DNA"/>
</dbReference>
<accession>A0A8J3LIG3</accession>
<dbReference type="RefSeq" id="WP_168075018.1">
    <property type="nucleotide sequence ID" value="NZ_BAAAQJ010000008.1"/>
</dbReference>
<dbReference type="InterPro" id="IPR028081">
    <property type="entry name" value="Leu-bd"/>
</dbReference>
<comment type="caution">
    <text evidence="5">The sequence shown here is derived from an EMBL/GenBank/DDBJ whole genome shotgun (WGS) entry which is preliminary data.</text>
</comment>
<evidence type="ECO:0000313" key="5">
    <source>
        <dbReference type="EMBL" id="GIG71909.1"/>
    </source>
</evidence>
<reference evidence="5" key="1">
    <citation type="submission" date="2021-01" db="EMBL/GenBank/DDBJ databases">
        <title>Whole genome shotgun sequence of Planosporangium flavigriseum NBRC 105377.</title>
        <authorList>
            <person name="Komaki H."/>
            <person name="Tamura T."/>
        </authorList>
    </citation>
    <scope>NUCLEOTIDE SEQUENCE</scope>
    <source>
        <strain evidence="5">NBRC 105377</strain>
    </source>
</reference>
<gene>
    <name evidence="5" type="ORF">Pfl04_03130</name>
</gene>
<protein>
    <submittedName>
        <fullName evidence="5">ABC transporter substrate-binding protein</fullName>
    </submittedName>
</protein>
<evidence type="ECO:0000256" key="1">
    <source>
        <dbReference type="ARBA" id="ARBA00010062"/>
    </source>
</evidence>
<dbReference type="Gene3D" id="3.40.50.2300">
    <property type="match status" value="2"/>
</dbReference>
<comment type="similarity">
    <text evidence="1">Belongs to the leucine-binding protein family.</text>
</comment>
<dbReference type="NCBIfam" id="TIGR01409">
    <property type="entry name" value="TAT_signal_seq"/>
    <property type="match status" value="1"/>
</dbReference>
<evidence type="ECO:0000256" key="3">
    <source>
        <dbReference type="SAM" id="SignalP"/>
    </source>
</evidence>
<proteinExistence type="inferred from homology"/>
<feature type="chain" id="PRO_5039367337" evidence="3">
    <location>
        <begin position="24"/>
        <end position="397"/>
    </location>
</feature>
<dbReference type="InterPro" id="IPR051010">
    <property type="entry name" value="BCAA_transport"/>
</dbReference>
<dbReference type="Pfam" id="PF13458">
    <property type="entry name" value="Peripla_BP_6"/>
    <property type="match status" value="1"/>
</dbReference>
<organism evidence="5 6">
    <name type="scientific">Planosporangium flavigriseum</name>
    <dbReference type="NCBI Taxonomy" id="373681"/>
    <lineage>
        <taxon>Bacteria</taxon>
        <taxon>Bacillati</taxon>
        <taxon>Actinomycetota</taxon>
        <taxon>Actinomycetes</taxon>
        <taxon>Micromonosporales</taxon>
        <taxon>Micromonosporaceae</taxon>
        <taxon>Planosporangium</taxon>
    </lineage>
</organism>
<dbReference type="PROSITE" id="PS51318">
    <property type="entry name" value="TAT"/>
    <property type="match status" value="1"/>
</dbReference>